<evidence type="ECO:0000313" key="11">
    <source>
        <dbReference type="RefSeq" id="XP_007433032.1"/>
    </source>
</evidence>
<dbReference type="GO" id="GO:0005102">
    <property type="term" value="F:signaling receptor binding"/>
    <property type="evidence" value="ECO:0007669"/>
    <property type="project" value="InterPro"/>
</dbReference>
<gene>
    <name evidence="11" type="primary">RARRES2</name>
</gene>
<name>A0A9F2R101_PYTBI</name>
<dbReference type="GeneID" id="103051354"/>
<keyword evidence="8" id="KW-0395">Inflammatory response</keyword>
<dbReference type="GO" id="GO:0031012">
    <property type="term" value="C:extracellular matrix"/>
    <property type="evidence" value="ECO:0007669"/>
    <property type="project" value="TreeGrafter"/>
</dbReference>
<evidence type="ECO:0000256" key="2">
    <source>
        <dbReference type="ARBA" id="ARBA00018808"/>
    </source>
</evidence>
<dbReference type="SUPFAM" id="SSF54403">
    <property type="entry name" value="Cystatin/monellin"/>
    <property type="match status" value="1"/>
</dbReference>
<accession>A0A9F2R101</accession>
<keyword evidence="5" id="KW-0732">Signal</keyword>
<dbReference type="GO" id="GO:0050994">
    <property type="term" value="P:regulation of lipid catabolic process"/>
    <property type="evidence" value="ECO:0007669"/>
    <property type="project" value="InterPro"/>
</dbReference>
<reference evidence="11" key="1">
    <citation type="submission" date="2025-08" db="UniProtKB">
        <authorList>
            <consortium name="RefSeq"/>
        </authorList>
    </citation>
    <scope>IDENTIFICATION</scope>
    <source>
        <tissue evidence="11">Liver</tissue>
    </source>
</reference>
<evidence type="ECO:0000313" key="10">
    <source>
        <dbReference type="Proteomes" id="UP000695026"/>
    </source>
</evidence>
<dbReference type="RefSeq" id="XP_007433032.1">
    <property type="nucleotide sequence ID" value="XM_007432970.2"/>
</dbReference>
<sequence>MPPVLLRSSFLSLQDLPMGTFVQLEVDFVQTVCKKQQWRTQSCQIKAGGRRQKCLACFKFDASNPGSLLAQSLRCLSEQNPVFQEVRARQEQDCEAIKAANEDQYLPGKFAFSVGLPS</sequence>
<evidence type="ECO:0000256" key="6">
    <source>
        <dbReference type="ARBA" id="ARBA00022782"/>
    </source>
</evidence>
<comment type="subcellular location">
    <subcellularLocation>
        <location evidence="1">Secreted</location>
    </subcellularLocation>
</comment>
<dbReference type="GO" id="GO:0030154">
    <property type="term" value="P:cell differentiation"/>
    <property type="evidence" value="ECO:0007669"/>
    <property type="project" value="UniProtKB-KW"/>
</dbReference>
<dbReference type="InterPro" id="IPR029562">
    <property type="entry name" value="Chemerin"/>
</dbReference>
<protein>
    <recommendedName>
        <fullName evidence="2">Retinoic acid receptor responder protein 2</fullName>
    </recommendedName>
    <alternativeName>
        <fullName evidence="9">Chemerin</fullName>
    </alternativeName>
</protein>
<evidence type="ECO:0000256" key="4">
    <source>
        <dbReference type="ARBA" id="ARBA00022525"/>
    </source>
</evidence>
<evidence type="ECO:0000256" key="3">
    <source>
        <dbReference type="ARBA" id="ARBA00022500"/>
    </source>
</evidence>
<dbReference type="OMA" id="QWAFQKT"/>
<dbReference type="GO" id="GO:0006954">
    <property type="term" value="P:inflammatory response"/>
    <property type="evidence" value="ECO:0007669"/>
    <property type="project" value="UniProtKB-KW"/>
</dbReference>
<evidence type="ECO:0000256" key="5">
    <source>
        <dbReference type="ARBA" id="ARBA00022729"/>
    </source>
</evidence>
<dbReference type="InterPro" id="IPR046350">
    <property type="entry name" value="Cystatin_sf"/>
</dbReference>
<evidence type="ECO:0000256" key="8">
    <source>
        <dbReference type="ARBA" id="ARBA00023198"/>
    </source>
</evidence>
<dbReference type="Proteomes" id="UP000695026">
    <property type="component" value="Unplaced"/>
</dbReference>
<dbReference type="GO" id="GO:0006935">
    <property type="term" value="P:chemotaxis"/>
    <property type="evidence" value="ECO:0007669"/>
    <property type="project" value="UniProtKB-KW"/>
</dbReference>
<keyword evidence="10" id="KW-1185">Reference proteome</keyword>
<organism evidence="10 11">
    <name type="scientific">Python bivittatus</name>
    <name type="common">Burmese python</name>
    <name type="synonym">Python molurus bivittatus</name>
    <dbReference type="NCBI Taxonomy" id="176946"/>
    <lineage>
        <taxon>Eukaryota</taxon>
        <taxon>Metazoa</taxon>
        <taxon>Chordata</taxon>
        <taxon>Craniata</taxon>
        <taxon>Vertebrata</taxon>
        <taxon>Euteleostomi</taxon>
        <taxon>Lepidosauria</taxon>
        <taxon>Squamata</taxon>
        <taxon>Bifurcata</taxon>
        <taxon>Unidentata</taxon>
        <taxon>Episquamata</taxon>
        <taxon>Toxicofera</taxon>
        <taxon>Serpentes</taxon>
        <taxon>Henophidia</taxon>
        <taxon>Pythonidae</taxon>
        <taxon>Python</taxon>
    </lineage>
</organism>
<dbReference type="GO" id="GO:0050921">
    <property type="term" value="P:positive regulation of chemotaxis"/>
    <property type="evidence" value="ECO:0007669"/>
    <property type="project" value="TreeGrafter"/>
</dbReference>
<dbReference type="PANTHER" id="PTHR15106:SF2">
    <property type="entry name" value="RETINOIC ACID RECEPTOR RESPONDER PROTEIN 2"/>
    <property type="match status" value="1"/>
</dbReference>
<dbReference type="GO" id="GO:0045087">
    <property type="term" value="P:innate immune response"/>
    <property type="evidence" value="ECO:0007669"/>
    <property type="project" value="TreeGrafter"/>
</dbReference>
<evidence type="ECO:0000256" key="9">
    <source>
        <dbReference type="ARBA" id="ARBA00032785"/>
    </source>
</evidence>
<dbReference type="KEGG" id="pbi:103051354"/>
<keyword evidence="3" id="KW-0145">Chemotaxis</keyword>
<dbReference type="PANTHER" id="PTHR15106">
    <property type="entry name" value="RETINOIC ACID RECEPTOR RESPONDER PROTEIN 2"/>
    <property type="match status" value="1"/>
</dbReference>
<evidence type="ECO:0000256" key="1">
    <source>
        <dbReference type="ARBA" id="ARBA00004613"/>
    </source>
</evidence>
<dbReference type="CTD" id="5919"/>
<evidence type="ECO:0000256" key="7">
    <source>
        <dbReference type="ARBA" id="ARBA00023157"/>
    </source>
</evidence>
<dbReference type="GO" id="GO:0005615">
    <property type="term" value="C:extracellular space"/>
    <property type="evidence" value="ECO:0007669"/>
    <property type="project" value="TreeGrafter"/>
</dbReference>
<keyword evidence="7" id="KW-1015">Disulfide bond</keyword>
<dbReference type="AlphaFoldDB" id="A0A9F2R101"/>
<keyword evidence="11" id="KW-0675">Receptor</keyword>
<keyword evidence="4" id="KW-0964">Secreted</keyword>
<dbReference type="OrthoDB" id="9894305at2759"/>
<proteinExistence type="predicted"/>
<keyword evidence="6" id="KW-0221">Differentiation</keyword>